<feature type="transmembrane region" description="Helical" evidence="8">
    <location>
        <begin position="33"/>
        <end position="59"/>
    </location>
</feature>
<dbReference type="RefSeq" id="WP_162363088.1">
    <property type="nucleotide sequence ID" value="NZ_CP047591.1"/>
</dbReference>
<accession>A0A6P1MJE7</accession>
<dbReference type="EMBL" id="CP047591">
    <property type="protein sequence ID" value="QHI73323.1"/>
    <property type="molecule type" value="Genomic_DNA"/>
</dbReference>
<organism evidence="9 10">
    <name type="scientific">Aminipila terrae</name>
    <dbReference type="NCBI Taxonomy" id="2697030"/>
    <lineage>
        <taxon>Bacteria</taxon>
        <taxon>Bacillati</taxon>
        <taxon>Bacillota</taxon>
        <taxon>Clostridia</taxon>
        <taxon>Peptostreptococcales</taxon>
        <taxon>Anaerovoracaceae</taxon>
        <taxon>Aminipila</taxon>
    </lineage>
</organism>
<dbReference type="Proteomes" id="UP000463883">
    <property type="component" value="Chromosome"/>
</dbReference>
<evidence type="ECO:0000256" key="1">
    <source>
        <dbReference type="ARBA" id="ARBA00004651"/>
    </source>
</evidence>
<keyword evidence="5" id="KW-0133">Cell shape</keyword>
<dbReference type="InterPro" id="IPR007227">
    <property type="entry name" value="Cell_shape_determining_MreD"/>
</dbReference>
<evidence type="ECO:0000256" key="6">
    <source>
        <dbReference type="ARBA" id="ARBA00022989"/>
    </source>
</evidence>
<name>A0A6P1MJE7_9FIRM</name>
<feature type="transmembrane region" description="Helical" evidence="8">
    <location>
        <begin position="96"/>
        <end position="116"/>
    </location>
</feature>
<dbReference type="AlphaFoldDB" id="A0A6P1MJE7"/>
<keyword evidence="6 8" id="KW-1133">Transmembrane helix</keyword>
<evidence type="ECO:0000256" key="8">
    <source>
        <dbReference type="SAM" id="Phobius"/>
    </source>
</evidence>
<gene>
    <name evidence="9" type="primary">mreD</name>
    <name evidence="9" type="ORF">Ami3637_13900</name>
</gene>
<evidence type="ECO:0000256" key="2">
    <source>
        <dbReference type="ARBA" id="ARBA00007776"/>
    </source>
</evidence>
<dbReference type="Pfam" id="PF04093">
    <property type="entry name" value="MreD"/>
    <property type="match status" value="1"/>
</dbReference>
<comment type="subcellular location">
    <subcellularLocation>
        <location evidence="1">Cell membrane</location>
        <topology evidence="1">Multi-pass membrane protein</topology>
    </subcellularLocation>
</comment>
<keyword evidence="4 8" id="KW-0812">Transmembrane</keyword>
<keyword evidence="7 8" id="KW-0472">Membrane</keyword>
<protein>
    <submittedName>
        <fullName evidence="9">Rod shape-determining protein MreD</fullName>
    </submittedName>
</protein>
<dbReference type="GO" id="GO:0005886">
    <property type="term" value="C:plasma membrane"/>
    <property type="evidence" value="ECO:0007669"/>
    <property type="project" value="UniProtKB-SubCell"/>
</dbReference>
<keyword evidence="10" id="KW-1185">Reference proteome</keyword>
<reference evidence="9 10" key="1">
    <citation type="submission" date="2020-01" db="EMBL/GenBank/DDBJ databases">
        <title>Genomic analysis of Aminipila sp. CBA3637.</title>
        <authorList>
            <person name="Kim Y.B."/>
            <person name="Roh S.W."/>
        </authorList>
    </citation>
    <scope>NUCLEOTIDE SEQUENCE [LARGE SCALE GENOMIC DNA]</scope>
    <source>
        <strain evidence="9 10">CBA3637</strain>
    </source>
</reference>
<dbReference type="KEGG" id="amic:Ami3637_13900"/>
<evidence type="ECO:0000256" key="7">
    <source>
        <dbReference type="ARBA" id="ARBA00023136"/>
    </source>
</evidence>
<feature type="transmembrane region" description="Helical" evidence="8">
    <location>
        <begin position="6"/>
        <end position="26"/>
    </location>
</feature>
<evidence type="ECO:0000313" key="10">
    <source>
        <dbReference type="Proteomes" id="UP000463883"/>
    </source>
</evidence>
<comment type="similarity">
    <text evidence="2">Belongs to the MreD family.</text>
</comment>
<sequence>MKMRFAVIIFFVAFLLQGTVLNLFAINGATPNLILCLVVVFSFLYEDFNGLILGVVFGLLTDSCMAQYVGVAAFSYLIVCLIVINMRETINKENIASIIIVSVGSTLIYNFIYYLINAGFGSIYSLTYWLKLQPIYILYNSAIVFLLYLIFIKKVIKYRNDRYLIWKKY</sequence>
<evidence type="ECO:0000256" key="4">
    <source>
        <dbReference type="ARBA" id="ARBA00022692"/>
    </source>
</evidence>
<keyword evidence="3" id="KW-1003">Cell membrane</keyword>
<evidence type="ECO:0000313" key="9">
    <source>
        <dbReference type="EMBL" id="QHI73323.1"/>
    </source>
</evidence>
<evidence type="ECO:0000256" key="3">
    <source>
        <dbReference type="ARBA" id="ARBA00022475"/>
    </source>
</evidence>
<feature type="transmembrane region" description="Helical" evidence="8">
    <location>
        <begin position="136"/>
        <end position="152"/>
    </location>
</feature>
<feature type="transmembrane region" description="Helical" evidence="8">
    <location>
        <begin position="65"/>
        <end position="84"/>
    </location>
</feature>
<dbReference type="GO" id="GO:0008360">
    <property type="term" value="P:regulation of cell shape"/>
    <property type="evidence" value="ECO:0007669"/>
    <property type="project" value="UniProtKB-KW"/>
</dbReference>
<proteinExistence type="inferred from homology"/>
<dbReference type="NCBIfam" id="TIGR03426">
    <property type="entry name" value="shape_MreD"/>
    <property type="match status" value="1"/>
</dbReference>
<evidence type="ECO:0000256" key="5">
    <source>
        <dbReference type="ARBA" id="ARBA00022960"/>
    </source>
</evidence>